<organism evidence="2 3">
    <name type="scientific">Staphylococcus intermedius NCTC 11048</name>
    <dbReference type="NCBI Taxonomy" id="1141106"/>
    <lineage>
        <taxon>Bacteria</taxon>
        <taxon>Bacillati</taxon>
        <taxon>Bacillota</taxon>
        <taxon>Bacilli</taxon>
        <taxon>Bacillales</taxon>
        <taxon>Staphylococcaceae</taxon>
        <taxon>Staphylococcus</taxon>
        <taxon>Staphylococcus intermedius group</taxon>
    </lineage>
</organism>
<dbReference type="AlphaFoldDB" id="A0A380G2Q9"/>
<evidence type="ECO:0000313" key="2">
    <source>
        <dbReference type="EMBL" id="SUM45459.1"/>
    </source>
</evidence>
<keyword evidence="1" id="KW-0472">Membrane</keyword>
<sequence>MAKTTWALIFDGIMIILGFTFVIIFSSKDSIYTK</sequence>
<name>A0A380G2Q9_STAIN</name>
<proteinExistence type="predicted"/>
<protein>
    <submittedName>
        <fullName evidence="2">Uncharacterized protein</fullName>
    </submittedName>
</protein>
<dbReference type="EMBL" id="UHDP01000003">
    <property type="protein sequence ID" value="SUM45459.1"/>
    <property type="molecule type" value="Genomic_DNA"/>
</dbReference>
<reference evidence="2 3" key="1">
    <citation type="submission" date="2018-06" db="EMBL/GenBank/DDBJ databases">
        <authorList>
            <consortium name="Pathogen Informatics"/>
            <person name="Doyle S."/>
        </authorList>
    </citation>
    <scope>NUCLEOTIDE SEQUENCE [LARGE SCALE GENOMIC DNA]</scope>
    <source>
        <strain evidence="3">NCTC 11048</strain>
    </source>
</reference>
<accession>A0A380G2Q9</accession>
<dbReference type="Proteomes" id="UP000255549">
    <property type="component" value="Unassembled WGS sequence"/>
</dbReference>
<keyword evidence="1" id="KW-0812">Transmembrane</keyword>
<gene>
    <name evidence="2" type="ORF">NCTC11048_00443</name>
</gene>
<keyword evidence="3" id="KW-1185">Reference proteome</keyword>
<evidence type="ECO:0000313" key="3">
    <source>
        <dbReference type="Proteomes" id="UP000255549"/>
    </source>
</evidence>
<keyword evidence="1" id="KW-1133">Transmembrane helix</keyword>
<evidence type="ECO:0000256" key="1">
    <source>
        <dbReference type="SAM" id="Phobius"/>
    </source>
</evidence>
<feature type="transmembrane region" description="Helical" evidence="1">
    <location>
        <begin position="6"/>
        <end position="25"/>
    </location>
</feature>